<sequence>MRTDLTVHDAVLLDAVERGRVHHDPLFDEDFEQIPDDVGARRAGHRMEPLKQANLVQLDDAADPNGMRLYRPTPHGREVLEEIRAVVASTTQRAVDTYRDYLASTGGGEHPGGDR</sequence>
<evidence type="ECO:0008006" key="3">
    <source>
        <dbReference type="Google" id="ProtNLM"/>
    </source>
</evidence>
<dbReference type="EMBL" id="FMHW01000003">
    <property type="protein sequence ID" value="SCL43193.1"/>
    <property type="molecule type" value="Genomic_DNA"/>
</dbReference>
<dbReference type="AlphaFoldDB" id="A0A1C6TNP9"/>
<evidence type="ECO:0000313" key="2">
    <source>
        <dbReference type="Proteomes" id="UP000198959"/>
    </source>
</evidence>
<reference evidence="2" key="1">
    <citation type="submission" date="2016-06" db="EMBL/GenBank/DDBJ databases">
        <authorList>
            <person name="Varghese N."/>
            <person name="Submissions Spin"/>
        </authorList>
    </citation>
    <scope>NUCLEOTIDE SEQUENCE [LARGE SCALE GENOMIC DNA]</scope>
    <source>
        <strain evidence="2">DSM 43817</strain>
    </source>
</reference>
<proteinExistence type="predicted"/>
<keyword evidence="2" id="KW-1185">Reference proteome</keyword>
<organism evidence="1 2">
    <name type="scientific">Micromonospora pallida</name>
    <dbReference type="NCBI Taxonomy" id="145854"/>
    <lineage>
        <taxon>Bacteria</taxon>
        <taxon>Bacillati</taxon>
        <taxon>Actinomycetota</taxon>
        <taxon>Actinomycetes</taxon>
        <taxon>Micromonosporales</taxon>
        <taxon>Micromonosporaceae</taxon>
        <taxon>Micromonospora</taxon>
    </lineage>
</organism>
<evidence type="ECO:0000313" key="1">
    <source>
        <dbReference type="EMBL" id="SCL43193.1"/>
    </source>
</evidence>
<dbReference type="RefSeq" id="WP_091654638.1">
    <property type="nucleotide sequence ID" value="NZ_FMHW01000003.1"/>
</dbReference>
<protein>
    <recommendedName>
        <fullName evidence="3">Winged helix DNA-binding domain-containing protein</fullName>
    </recommendedName>
</protein>
<dbReference type="OrthoDB" id="9960609at2"/>
<dbReference type="Proteomes" id="UP000198959">
    <property type="component" value="Unassembled WGS sequence"/>
</dbReference>
<dbReference type="STRING" id="145854.GA0074692_6757"/>
<gene>
    <name evidence="1" type="ORF">GA0074692_6757</name>
</gene>
<accession>A0A1C6TNP9</accession>
<name>A0A1C6TNP9_9ACTN</name>